<sequence length="157" mass="18090">MAKVDSFIQDWIRHRLVLQEMVELIDHKHIDFKPWDNAIPMGALIVHIVSSTDMFVKTVKNGTFTPPKTINQYQTIDEVRSIVNQLTEETTADLQSLTDEQLLKEINMNNYPGTGSFWLSTAKDHEIHHKGQLFTYARMVGVENVPFLVKQPIKNID</sequence>
<reference evidence="4" key="1">
    <citation type="submission" date="2022-02" db="EMBL/GenBank/DDBJ databases">
        <title>Fredinandcohnia quinoae sp. nov. isolated from Chenopodium quinoa seeds.</title>
        <authorList>
            <person name="Saati-Santamaria Z."/>
            <person name="Flores-Felix J.D."/>
            <person name="Igual J.M."/>
            <person name="Velazquez E."/>
            <person name="Garcia-Fraile P."/>
            <person name="Martinez-Molina E."/>
        </authorList>
    </citation>
    <scope>NUCLEOTIDE SEQUENCE</scope>
    <source>
        <strain evidence="4">SECRCQ15</strain>
    </source>
</reference>
<proteinExistence type="inferred from homology"/>
<evidence type="ECO:0000313" key="5">
    <source>
        <dbReference type="Proteomes" id="UP001431131"/>
    </source>
</evidence>
<keyword evidence="5" id="KW-1185">Reference proteome</keyword>
<dbReference type="GO" id="GO:0046872">
    <property type="term" value="F:metal ion binding"/>
    <property type="evidence" value="ECO:0007669"/>
    <property type="project" value="UniProtKB-KW"/>
</dbReference>
<dbReference type="EMBL" id="JAKTTI010000003">
    <property type="protein sequence ID" value="MCH1624432.1"/>
    <property type="molecule type" value="Genomic_DNA"/>
</dbReference>
<dbReference type="Proteomes" id="UP001431131">
    <property type="component" value="Unassembled WGS sequence"/>
</dbReference>
<accession>A0AAW5E2W5</accession>
<organism evidence="4 5">
    <name type="scientific">Fredinandcohnia quinoae</name>
    <dbReference type="NCBI Taxonomy" id="2918902"/>
    <lineage>
        <taxon>Bacteria</taxon>
        <taxon>Bacillati</taxon>
        <taxon>Bacillota</taxon>
        <taxon>Bacilli</taxon>
        <taxon>Bacillales</taxon>
        <taxon>Bacillaceae</taxon>
        <taxon>Fredinandcohnia</taxon>
    </lineage>
</organism>
<comment type="similarity">
    <text evidence="1">Belongs to the DinB family.</text>
</comment>
<feature type="binding site" evidence="3">
    <location>
        <position position="129"/>
    </location>
    <ligand>
        <name>a divalent metal cation</name>
        <dbReference type="ChEBI" id="CHEBI:60240"/>
    </ligand>
</feature>
<dbReference type="AlphaFoldDB" id="A0AAW5E2W5"/>
<feature type="binding site" evidence="3">
    <location>
        <position position="125"/>
    </location>
    <ligand>
        <name>a divalent metal cation</name>
        <dbReference type="ChEBI" id="CHEBI:60240"/>
    </ligand>
</feature>
<dbReference type="Gene3D" id="1.20.120.450">
    <property type="entry name" value="dinb family like domain"/>
    <property type="match status" value="1"/>
</dbReference>
<evidence type="ECO:0000313" key="4">
    <source>
        <dbReference type="EMBL" id="MCH1624432.1"/>
    </source>
</evidence>
<dbReference type="SUPFAM" id="SSF109854">
    <property type="entry name" value="DinB/YfiT-like putative metalloenzymes"/>
    <property type="match status" value="1"/>
</dbReference>
<dbReference type="RefSeq" id="WP_240252840.1">
    <property type="nucleotide sequence ID" value="NZ_JAKTTI010000003.1"/>
</dbReference>
<feature type="binding site" evidence="3">
    <location>
        <position position="47"/>
    </location>
    <ligand>
        <name>a divalent metal cation</name>
        <dbReference type="ChEBI" id="CHEBI:60240"/>
    </ligand>
</feature>
<dbReference type="InterPro" id="IPR007837">
    <property type="entry name" value="DinB"/>
</dbReference>
<dbReference type="InterPro" id="IPR034660">
    <property type="entry name" value="DinB/YfiT-like"/>
</dbReference>
<comment type="caution">
    <text evidence="4">The sequence shown here is derived from an EMBL/GenBank/DDBJ whole genome shotgun (WGS) entry which is preliminary data.</text>
</comment>
<evidence type="ECO:0000256" key="1">
    <source>
        <dbReference type="ARBA" id="ARBA00008635"/>
    </source>
</evidence>
<name>A0AAW5E2W5_9BACI</name>
<protein>
    <submittedName>
        <fullName evidence="4">DinB family protein</fullName>
    </submittedName>
</protein>
<evidence type="ECO:0000256" key="2">
    <source>
        <dbReference type="ARBA" id="ARBA00022723"/>
    </source>
</evidence>
<evidence type="ECO:0000256" key="3">
    <source>
        <dbReference type="PIRSR" id="PIRSR607837-1"/>
    </source>
</evidence>
<keyword evidence="2 3" id="KW-0479">Metal-binding</keyword>
<gene>
    <name evidence="4" type="ORF">MJG50_03765</name>
</gene>
<dbReference type="Pfam" id="PF05163">
    <property type="entry name" value="DinB"/>
    <property type="match status" value="1"/>
</dbReference>